<dbReference type="Gene3D" id="3.40.50.300">
    <property type="entry name" value="P-loop containing nucleotide triphosphate hydrolases"/>
    <property type="match status" value="1"/>
</dbReference>
<keyword evidence="2" id="KW-1185">Reference proteome</keyword>
<dbReference type="EMBL" id="QYRT01000054">
    <property type="protein sequence ID" value="TIH30224.1"/>
    <property type="molecule type" value="Genomic_DNA"/>
</dbReference>
<comment type="caution">
    <text evidence="1">The sequence shown here is derived from an EMBL/GenBank/DDBJ whole genome shotgun (WGS) entry which is preliminary data.</text>
</comment>
<proteinExistence type="predicted"/>
<keyword evidence="1" id="KW-0418">Kinase</keyword>
<evidence type="ECO:0000313" key="2">
    <source>
        <dbReference type="Proteomes" id="UP000306192"/>
    </source>
</evidence>
<protein>
    <submittedName>
        <fullName evidence="1">Nucleoside/nucleotide kinase family protein</fullName>
    </submittedName>
</protein>
<dbReference type="NCBIfam" id="NF006743">
    <property type="entry name" value="PRK09270.1-2"/>
    <property type="match status" value="1"/>
</dbReference>
<dbReference type="Proteomes" id="UP000306192">
    <property type="component" value="Unassembled WGS sequence"/>
</dbReference>
<dbReference type="SUPFAM" id="SSF52540">
    <property type="entry name" value="P-loop containing nucleoside triphosphate hydrolases"/>
    <property type="match status" value="1"/>
</dbReference>
<name>A0A4V4RDI8_9MICO</name>
<dbReference type="PANTHER" id="PTHR10285">
    <property type="entry name" value="URIDINE KINASE"/>
    <property type="match status" value="1"/>
</dbReference>
<dbReference type="AlphaFoldDB" id="A0A4V4RDI8"/>
<accession>A0A4V4RDI8</accession>
<dbReference type="OrthoDB" id="3192509at2"/>
<sequence>MAPAEVAAERVTLEQVVADARRLAESGRRCILGFAGAPGAGKSTAAEHVVESLGSGLAALVPMDGFHLANDVLATLGRRARKGAPDTFDAAGYAALLQRIRSQSTPGDDAVVYAPRFDRGLDESIGSALAVLPEVPLIVTEGNYLLLESGAWPAARAFIDEVWFIEAPEIVRRERLIRRHESFGTSAEDARSWALGPDEQNATLVAASAPRADRRLIIV</sequence>
<dbReference type="GO" id="GO:0016301">
    <property type="term" value="F:kinase activity"/>
    <property type="evidence" value="ECO:0007669"/>
    <property type="project" value="UniProtKB-KW"/>
</dbReference>
<organism evidence="1 2">
    <name type="scientific">Subtercola vilae</name>
    <dbReference type="NCBI Taxonomy" id="2056433"/>
    <lineage>
        <taxon>Bacteria</taxon>
        <taxon>Bacillati</taxon>
        <taxon>Actinomycetota</taxon>
        <taxon>Actinomycetes</taxon>
        <taxon>Micrococcales</taxon>
        <taxon>Microbacteriaceae</taxon>
        <taxon>Subtercola</taxon>
    </lineage>
</organism>
<reference evidence="1 2" key="1">
    <citation type="journal article" date="2019" name="Microorganisms">
        <title>Systematic Affiliation and Genome Analysis of Subtercola vilae DB165(T) with Particular Emphasis on Cold Adaptation of an Isolate from a High-Altitude Cold Volcano Lake.</title>
        <authorList>
            <person name="Villalobos A.S."/>
            <person name="Wiese J."/>
            <person name="Imhoff J.F."/>
            <person name="Dorador C."/>
            <person name="Keller A."/>
            <person name="Hentschel U."/>
        </authorList>
    </citation>
    <scope>NUCLEOTIDE SEQUENCE [LARGE SCALE GENOMIC DNA]</scope>
    <source>
        <strain evidence="1 2">DB165</strain>
    </source>
</reference>
<evidence type="ECO:0000313" key="1">
    <source>
        <dbReference type="EMBL" id="TIH30224.1"/>
    </source>
</evidence>
<dbReference type="InterPro" id="IPR027417">
    <property type="entry name" value="P-loop_NTPase"/>
</dbReference>
<gene>
    <name evidence="1" type="ORF">D4765_17400</name>
</gene>
<keyword evidence="1" id="KW-0808">Transferase</keyword>